<name>A0A8X6YBR9_9ARAC</name>
<organism evidence="1 2">
    <name type="scientific">Trichonephila inaurata madagascariensis</name>
    <dbReference type="NCBI Taxonomy" id="2747483"/>
    <lineage>
        <taxon>Eukaryota</taxon>
        <taxon>Metazoa</taxon>
        <taxon>Ecdysozoa</taxon>
        <taxon>Arthropoda</taxon>
        <taxon>Chelicerata</taxon>
        <taxon>Arachnida</taxon>
        <taxon>Araneae</taxon>
        <taxon>Araneomorphae</taxon>
        <taxon>Entelegynae</taxon>
        <taxon>Araneoidea</taxon>
        <taxon>Nephilidae</taxon>
        <taxon>Trichonephila</taxon>
        <taxon>Trichonephila inaurata</taxon>
    </lineage>
</organism>
<evidence type="ECO:0000313" key="1">
    <source>
        <dbReference type="EMBL" id="GFY68206.1"/>
    </source>
</evidence>
<sequence>MCPNGPDPSVTSKLLKTLREMSKSALQDLIDSLGYELTLKSVLDHNEVVTPVDLTSCVKSKQSVMLRITTESSFTGMLCLVLLFSKV</sequence>
<dbReference type="AlphaFoldDB" id="A0A8X6YBR9"/>
<evidence type="ECO:0000313" key="2">
    <source>
        <dbReference type="Proteomes" id="UP000886998"/>
    </source>
</evidence>
<dbReference type="OrthoDB" id="10441021at2759"/>
<dbReference type="Proteomes" id="UP000886998">
    <property type="component" value="Unassembled WGS sequence"/>
</dbReference>
<dbReference type="EMBL" id="BMAV01016922">
    <property type="protein sequence ID" value="GFY68206.1"/>
    <property type="molecule type" value="Genomic_DNA"/>
</dbReference>
<protein>
    <submittedName>
        <fullName evidence="1">Uncharacterized protein</fullName>
    </submittedName>
</protein>
<keyword evidence="2" id="KW-1185">Reference proteome</keyword>
<accession>A0A8X6YBR9</accession>
<comment type="caution">
    <text evidence="1">The sequence shown here is derived from an EMBL/GenBank/DDBJ whole genome shotgun (WGS) entry which is preliminary data.</text>
</comment>
<proteinExistence type="predicted"/>
<reference evidence="1" key="1">
    <citation type="submission" date="2020-08" db="EMBL/GenBank/DDBJ databases">
        <title>Multicomponent nature underlies the extraordinary mechanical properties of spider dragline silk.</title>
        <authorList>
            <person name="Kono N."/>
            <person name="Nakamura H."/>
            <person name="Mori M."/>
            <person name="Yoshida Y."/>
            <person name="Ohtoshi R."/>
            <person name="Malay A.D."/>
            <person name="Moran D.A.P."/>
            <person name="Tomita M."/>
            <person name="Numata K."/>
            <person name="Arakawa K."/>
        </authorList>
    </citation>
    <scope>NUCLEOTIDE SEQUENCE</scope>
</reference>
<gene>
    <name evidence="1" type="ORF">TNIN_22051</name>
</gene>